<dbReference type="Gene3D" id="3.40.630.10">
    <property type="entry name" value="Zn peptidases"/>
    <property type="match status" value="1"/>
</dbReference>
<evidence type="ECO:0000256" key="5">
    <source>
        <dbReference type="ARBA" id="ARBA00022801"/>
    </source>
</evidence>
<evidence type="ECO:0000256" key="4">
    <source>
        <dbReference type="ARBA" id="ARBA00022723"/>
    </source>
</evidence>
<comment type="cofactor">
    <cofactor evidence="1">
        <name>Zn(2+)</name>
        <dbReference type="ChEBI" id="CHEBI:29105"/>
    </cofactor>
</comment>
<keyword evidence="7" id="KW-0732">Signal</keyword>
<dbReference type="Pfam" id="PF04389">
    <property type="entry name" value="Peptidase_M28"/>
    <property type="match status" value="1"/>
</dbReference>
<dbReference type="SUPFAM" id="SSF53187">
    <property type="entry name" value="Zn-dependent exopeptidases"/>
    <property type="match status" value="1"/>
</dbReference>
<dbReference type="STRING" id="1149755.A0A2J6QV35"/>
<dbReference type="GO" id="GO:0006508">
    <property type="term" value="P:proteolysis"/>
    <property type="evidence" value="ECO:0007669"/>
    <property type="project" value="UniProtKB-KW"/>
</dbReference>
<dbReference type="EC" id="3.4.-.-" evidence="7"/>
<dbReference type="OrthoDB" id="10013407at2759"/>
<feature type="domain" description="Peptidase M28" evidence="8">
    <location>
        <begin position="148"/>
        <end position="364"/>
    </location>
</feature>
<protein>
    <recommendedName>
        <fullName evidence="7">Peptide hydrolase</fullName>
        <ecNumber evidence="7">3.4.-.-</ecNumber>
    </recommendedName>
</protein>
<name>A0A2J6QV35_HYAVF</name>
<gene>
    <name evidence="9" type="ORF">L207DRAFT_641965</name>
</gene>
<evidence type="ECO:0000256" key="2">
    <source>
        <dbReference type="ARBA" id="ARBA00005634"/>
    </source>
</evidence>
<keyword evidence="6 7" id="KW-0862">Zinc</keyword>
<dbReference type="Proteomes" id="UP000235786">
    <property type="component" value="Unassembled WGS sequence"/>
</dbReference>
<accession>A0A2J6QV35</accession>
<keyword evidence="3 7" id="KW-0645">Protease</keyword>
<dbReference type="PANTHER" id="PTHR12147:SF26">
    <property type="entry name" value="PEPTIDASE M28 DOMAIN-CONTAINING PROTEIN"/>
    <property type="match status" value="1"/>
</dbReference>
<sequence length="502" mass="54592">MKSLRSCTSLVFTAFFIPRQGSYASSDYSPTFGSNGFANWGAGTWPPSSVGAPLVPQPTDPETLALLTQLDPVRIQSTIQTLVNFGTRHTASDTTSRTRGIGAARNWLLSEITELAKPSNGLMNVSMPCYLQEAQPSSGMPIAADVCNVQVEIKGAVDSNRTYVYTGHYDSRRLNNSNNVDDAPGADDNASAVAIALEMVRILAPVVAKNPPAASIIIAAVAGEEQGLYGSNFLAQTLKNASVNVQGNFNDDIVGSGSNAPFDPQNQHTIRIFGAGTDYLTLPAEIITEIITTGYQDDTPSRHLGRYVQEVNAGAANTTDMDVALIYKPDRFHRGGDHESFLKAGFPGIRFTEPQEDFYHQHQDPRTQDGVIYGDEIDYVDFNYTARVGRVNLLSLWSIANAPATPSNFTYDVSIGFLASSLTTPADYLENIIKLYWNTEPLDPLLDYYEIWTHMLNVGTQNTIRLPISKDNAVFGLRAVGKNGKKSPATYALAVESEYFGS</sequence>
<feature type="chain" id="PRO_5014206242" description="Peptide hydrolase" evidence="7">
    <location>
        <begin position="25"/>
        <end position="502"/>
    </location>
</feature>
<dbReference type="InterPro" id="IPR045175">
    <property type="entry name" value="M28_fam"/>
</dbReference>
<dbReference type="AlphaFoldDB" id="A0A2J6QV35"/>
<evidence type="ECO:0000256" key="7">
    <source>
        <dbReference type="RuleBase" id="RU361240"/>
    </source>
</evidence>
<feature type="signal peptide" evidence="7">
    <location>
        <begin position="1"/>
        <end position="24"/>
    </location>
</feature>
<dbReference type="GO" id="GO:0046872">
    <property type="term" value="F:metal ion binding"/>
    <property type="evidence" value="ECO:0007669"/>
    <property type="project" value="UniProtKB-KW"/>
</dbReference>
<keyword evidence="10" id="KW-1185">Reference proteome</keyword>
<evidence type="ECO:0000313" key="9">
    <source>
        <dbReference type="EMBL" id="PMD30121.1"/>
    </source>
</evidence>
<organism evidence="9 10">
    <name type="scientific">Hyaloscypha variabilis (strain UAMH 11265 / GT02V1 / F)</name>
    <name type="common">Meliniomyces variabilis</name>
    <dbReference type="NCBI Taxonomy" id="1149755"/>
    <lineage>
        <taxon>Eukaryota</taxon>
        <taxon>Fungi</taxon>
        <taxon>Dikarya</taxon>
        <taxon>Ascomycota</taxon>
        <taxon>Pezizomycotina</taxon>
        <taxon>Leotiomycetes</taxon>
        <taxon>Helotiales</taxon>
        <taxon>Hyaloscyphaceae</taxon>
        <taxon>Hyaloscypha</taxon>
        <taxon>Hyaloscypha variabilis</taxon>
    </lineage>
</organism>
<proteinExistence type="inferred from homology"/>
<evidence type="ECO:0000259" key="8">
    <source>
        <dbReference type="Pfam" id="PF04389"/>
    </source>
</evidence>
<dbReference type="GO" id="GO:0008235">
    <property type="term" value="F:metalloexopeptidase activity"/>
    <property type="evidence" value="ECO:0007669"/>
    <property type="project" value="InterPro"/>
</dbReference>
<keyword evidence="4 7" id="KW-0479">Metal-binding</keyword>
<evidence type="ECO:0000256" key="1">
    <source>
        <dbReference type="ARBA" id="ARBA00001947"/>
    </source>
</evidence>
<comment type="similarity">
    <text evidence="2">Belongs to the peptidase M28 family. M28B subfamily.</text>
</comment>
<evidence type="ECO:0000256" key="6">
    <source>
        <dbReference type="ARBA" id="ARBA00022833"/>
    </source>
</evidence>
<evidence type="ECO:0000256" key="3">
    <source>
        <dbReference type="ARBA" id="ARBA00022670"/>
    </source>
</evidence>
<dbReference type="PANTHER" id="PTHR12147">
    <property type="entry name" value="METALLOPEPTIDASE M28 FAMILY MEMBER"/>
    <property type="match status" value="1"/>
</dbReference>
<keyword evidence="5 7" id="KW-0378">Hydrolase</keyword>
<dbReference type="InterPro" id="IPR007484">
    <property type="entry name" value="Peptidase_M28"/>
</dbReference>
<dbReference type="EMBL" id="KZ613969">
    <property type="protein sequence ID" value="PMD30121.1"/>
    <property type="molecule type" value="Genomic_DNA"/>
</dbReference>
<evidence type="ECO:0000313" key="10">
    <source>
        <dbReference type="Proteomes" id="UP000235786"/>
    </source>
</evidence>
<reference evidence="9 10" key="1">
    <citation type="submission" date="2016-04" db="EMBL/GenBank/DDBJ databases">
        <title>A degradative enzymes factory behind the ericoid mycorrhizal symbiosis.</title>
        <authorList>
            <consortium name="DOE Joint Genome Institute"/>
            <person name="Martino E."/>
            <person name="Morin E."/>
            <person name="Grelet G."/>
            <person name="Kuo A."/>
            <person name="Kohler A."/>
            <person name="Daghino S."/>
            <person name="Barry K."/>
            <person name="Choi C."/>
            <person name="Cichocki N."/>
            <person name="Clum A."/>
            <person name="Copeland A."/>
            <person name="Hainaut M."/>
            <person name="Haridas S."/>
            <person name="Labutti K."/>
            <person name="Lindquist E."/>
            <person name="Lipzen A."/>
            <person name="Khouja H.-R."/>
            <person name="Murat C."/>
            <person name="Ohm R."/>
            <person name="Olson A."/>
            <person name="Spatafora J."/>
            <person name="Veneault-Fourrey C."/>
            <person name="Henrissat B."/>
            <person name="Grigoriev I."/>
            <person name="Martin F."/>
            <person name="Perotto S."/>
        </authorList>
    </citation>
    <scope>NUCLEOTIDE SEQUENCE [LARGE SCALE GENOMIC DNA]</scope>
    <source>
        <strain evidence="9 10">F</strain>
    </source>
</reference>